<proteinExistence type="predicted"/>
<dbReference type="InterPro" id="IPR018499">
    <property type="entry name" value="Tetraspanin/Peripherin"/>
</dbReference>
<evidence type="ECO:0000256" key="5">
    <source>
        <dbReference type="SAM" id="MobiDB-lite"/>
    </source>
</evidence>
<accession>A0ABQ8EVV1</accession>
<dbReference type="EMBL" id="JAFCIX010000560">
    <property type="protein sequence ID" value="KAH6587424.1"/>
    <property type="molecule type" value="Genomic_DNA"/>
</dbReference>
<feature type="compositionally biased region" description="Polar residues" evidence="5">
    <location>
        <begin position="87"/>
        <end position="98"/>
    </location>
</feature>
<evidence type="ECO:0000256" key="6">
    <source>
        <dbReference type="SAM" id="Phobius"/>
    </source>
</evidence>
<feature type="transmembrane region" description="Helical" evidence="6">
    <location>
        <begin position="474"/>
        <end position="494"/>
    </location>
</feature>
<protein>
    <recommendedName>
        <fullName evidence="9">Tetraspanin Tsp2</fullName>
    </recommendedName>
</protein>
<feature type="transmembrane region" description="Helical" evidence="6">
    <location>
        <begin position="239"/>
        <end position="264"/>
    </location>
</feature>
<feature type="compositionally biased region" description="Polar residues" evidence="5">
    <location>
        <begin position="107"/>
        <end position="121"/>
    </location>
</feature>
<comment type="subcellular location">
    <subcellularLocation>
        <location evidence="1">Membrane</location>
        <topology evidence="1">Multi-pass membrane protein</topology>
    </subcellularLocation>
</comment>
<feature type="compositionally biased region" description="Pro residues" evidence="5">
    <location>
        <begin position="1"/>
        <end position="13"/>
    </location>
</feature>
<evidence type="ECO:0000313" key="7">
    <source>
        <dbReference type="EMBL" id="KAH6587424.1"/>
    </source>
</evidence>
<feature type="region of interest" description="Disordered" evidence="5">
    <location>
        <begin position="400"/>
        <end position="436"/>
    </location>
</feature>
<dbReference type="Pfam" id="PF00335">
    <property type="entry name" value="Tetraspanin"/>
    <property type="match status" value="1"/>
</dbReference>
<sequence length="501" mass="54639">MHSKPPSPIPHVPPTASASIDQKQGHVLEQSDLAKEARAMTASAGPSGTPVSTHIYNQGIDGHNETVHHLYNQVVAEVHTKDRPSPHSRSSTPQSVSRYQLPEASLEEQTQPSLSSFNDTTLKSDSQVAPANTVILQLDAEALKQAHSPNPALSYIGGESQVGMMLDGSAVGQSPYPNLPLDGAYPPSMHKYSEDDMEFRRFSLRRTLSRFSRQSKRTFISNVSAINRHNLRRFGRSKVAFLIANTIFVFLGLLALLYGVLTFIDTSLYIKIGGVTTIVVLLSMGAVQILAGIVGYCGALLHRKTLLIFFMIAIWPLVFGYLYVGYTTYRQLHSTQWERSISESWNTLNSTQGTFQEQHDCCGFLSSFDRPFVSGKCLGAHRNANQTKLGVNEKTMGLFKRQDPAPVPDAPVPDAPVPDAPTPDAPTPDTPAPAPGVPITPPIAPPGSRGSTPALPGCHNAWAESATQYLRTSYIVSFSIVAFLFLMFVVLILGTNHIYMD</sequence>
<reference evidence="7 8" key="1">
    <citation type="submission" date="2021-02" db="EMBL/GenBank/DDBJ databases">
        <title>Variation within the Batrachochytrium salamandrivorans European outbreak.</title>
        <authorList>
            <person name="Kelly M."/>
            <person name="Pasmans F."/>
            <person name="Shea T.P."/>
            <person name="Munoz J.F."/>
            <person name="Carranza S."/>
            <person name="Cuomo C.A."/>
            <person name="Martel A."/>
        </authorList>
    </citation>
    <scope>NUCLEOTIDE SEQUENCE [LARGE SCALE GENOMIC DNA]</scope>
    <source>
        <strain evidence="7 8">AMFP18/2</strain>
    </source>
</reference>
<evidence type="ECO:0000256" key="1">
    <source>
        <dbReference type="ARBA" id="ARBA00004141"/>
    </source>
</evidence>
<evidence type="ECO:0000256" key="3">
    <source>
        <dbReference type="ARBA" id="ARBA00022989"/>
    </source>
</evidence>
<evidence type="ECO:0000256" key="4">
    <source>
        <dbReference type="ARBA" id="ARBA00023136"/>
    </source>
</evidence>
<organism evidence="7 8">
    <name type="scientific">Batrachochytrium salamandrivorans</name>
    <dbReference type="NCBI Taxonomy" id="1357716"/>
    <lineage>
        <taxon>Eukaryota</taxon>
        <taxon>Fungi</taxon>
        <taxon>Fungi incertae sedis</taxon>
        <taxon>Chytridiomycota</taxon>
        <taxon>Chytridiomycota incertae sedis</taxon>
        <taxon>Chytridiomycetes</taxon>
        <taxon>Rhizophydiales</taxon>
        <taxon>Rhizophydiales incertae sedis</taxon>
        <taxon>Batrachochytrium</taxon>
    </lineage>
</organism>
<name>A0ABQ8EVV1_9FUNG</name>
<evidence type="ECO:0008006" key="9">
    <source>
        <dbReference type="Google" id="ProtNLM"/>
    </source>
</evidence>
<feature type="compositionally biased region" description="Pro residues" evidence="5">
    <location>
        <begin position="405"/>
        <end position="436"/>
    </location>
</feature>
<dbReference type="Proteomes" id="UP001648503">
    <property type="component" value="Unassembled WGS sequence"/>
</dbReference>
<gene>
    <name evidence="7" type="ORF">BASA50_011366</name>
</gene>
<feature type="region of interest" description="Disordered" evidence="5">
    <location>
        <begin position="1"/>
        <end position="59"/>
    </location>
</feature>
<keyword evidence="8" id="KW-1185">Reference proteome</keyword>
<comment type="caution">
    <text evidence="7">The sequence shown here is derived from an EMBL/GenBank/DDBJ whole genome shotgun (WGS) entry which is preliminary data.</text>
</comment>
<feature type="compositionally biased region" description="Polar residues" evidence="5">
    <location>
        <begin position="44"/>
        <end position="56"/>
    </location>
</feature>
<keyword evidence="4 6" id="KW-0472">Membrane</keyword>
<feature type="transmembrane region" description="Helical" evidence="6">
    <location>
        <begin position="306"/>
        <end position="326"/>
    </location>
</feature>
<feature type="transmembrane region" description="Helical" evidence="6">
    <location>
        <begin position="270"/>
        <end position="294"/>
    </location>
</feature>
<evidence type="ECO:0000313" key="8">
    <source>
        <dbReference type="Proteomes" id="UP001648503"/>
    </source>
</evidence>
<evidence type="ECO:0000256" key="2">
    <source>
        <dbReference type="ARBA" id="ARBA00022692"/>
    </source>
</evidence>
<keyword evidence="3 6" id="KW-1133">Transmembrane helix</keyword>
<keyword evidence="2 6" id="KW-0812">Transmembrane</keyword>
<feature type="region of interest" description="Disordered" evidence="5">
    <location>
        <begin position="80"/>
        <end position="121"/>
    </location>
</feature>